<feature type="transmembrane region" description="Helical" evidence="1">
    <location>
        <begin position="110"/>
        <end position="137"/>
    </location>
</feature>
<feature type="transmembrane region" description="Helical" evidence="1">
    <location>
        <begin position="66"/>
        <end position="90"/>
    </location>
</feature>
<dbReference type="GO" id="GO:0034220">
    <property type="term" value="P:monoatomic ion transmembrane transport"/>
    <property type="evidence" value="ECO:0007669"/>
    <property type="project" value="UniProtKB-KW"/>
</dbReference>
<keyword evidence="1" id="KW-0472">Membrane</keyword>
<organism evidence="3 4">
    <name type="scientific">Palleronia pontilimi</name>
    <dbReference type="NCBI Taxonomy" id="1964209"/>
    <lineage>
        <taxon>Bacteria</taxon>
        <taxon>Pseudomonadati</taxon>
        <taxon>Pseudomonadota</taxon>
        <taxon>Alphaproteobacteria</taxon>
        <taxon>Rhodobacterales</taxon>
        <taxon>Roseobacteraceae</taxon>
        <taxon>Palleronia</taxon>
    </lineage>
</organism>
<feature type="domain" description="Potassium channel" evidence="2">
    <location>
        <begin position="79"/>
        <end position="133"/>
    </location>
</feature>
<keyword evidence="1" id="KW-0812">Transmembrane</keyword>
<dbReference type="Proteomes" id="UP000642488">
    <property type="component" value="Unassembled WGS sequence"/>
</dbReference>
<keyword evidence="3" id="KW-0406">Ion transport</keyword>
<evidence type="ECO:0000313" key="4">
    <source>
        <dbReference type="Proteomes" id="UP000642488"/>
    </source>
</evidence>
<sequence length="139" mass="15017">MPVAVQILAGSAMILICAAIHILAAGFAIRTLRRAQPFRDSATMRAAALSTSLLFLLLLFAHTVQIYLWALAFWVFGALTGYEAPIYFALVTYSTLGYGDITLAPEFRIFGAMASVCGVLMFGLTTAFLVGVFARILTE</sequence>
<feature type="transmembrane region" description="Helical" evidence="1">
    <location>
        <begin position="42"/>
        <end position="60"/>
    </location>
</feature>
<keyword evidence="3" id="KW-0407">Ion channel</keyword>
<dbReference type="RefSeq" id="WP_198917439.1">
    <property type="nucleotide sequence ID" value="NZ_JAEKPD010000019.1"/>
</dbReference>
<feature type="transmembrane region" description="Helical" evidence="1">
    <location>
        <begin position="6"/>
        <end position="30"/>
    </location>
</feature>
<name>A0A934IJV3_9RHOB</name>
<protein>
    <submittedName>
        <fullName evidence="3">Two pore domain potassium channel family protein</fullName>
    </submittedName>
</protein>
<dbReference type="EMBL" id="JAEKPD010000019">
    <property type="protein sequence ID" value="MBJ3764263.1"/>
    <property type="molecule type" value="Genomic_DNA"/>
</dbReference>
<comment type="caution">
    <text evidence="3">The sequence shown here is derived from an EMBL/GenBank/DDBJ whole genome shotgun (WGS) entry which is preliminary data.</text>
</comment>
<keyword evidence="1" id="KW-1133">Transmembrane helix</keyword>
<evidence type="ECO:0000259" key="2">
    <source>
        <dbReference type="Pfam" id="PF07885"/>
    </source>
</evidence>
<dbReference type="SUPFAM" id="SSF81324">
    <property type="entry name" value="Voltage-gated potassium channels"/>
    <property type="match status" value="1"/>
</dbReference>
<evidence type="ECO:0000313" key="3">
    <source>
        <dbReference type="EMBL" id="MBJ3764263.1"/>
    </source>
</evidence>
<dbReference type="AlphaFoldDB" id="A0A934IJV3"/>
<dbReference type="Pfam" id="PF07885">
    <property type="entry name" value="Ion_trans_2"/>
    <property type="match status" value="1"/>
</dbReference>
<keyword evidence="3" id="KW-0813">Transport</keyword>
<dbReference type="Gene3D" id="1.10.287.70">
    <property type="match status" value="1"/>
</dbReference>
<gene>
    <name evidence="3" type="ORF">ILP92_16055</name>
</gene>
<evidence type="ECO:0000256" key="1">
    <source>
        <dbReference type="SAM" id="Phobius"/>
    </source>
</evidence>
<reference evidence="3" key="1">
    <citation type="submission" date="2020-12" db="EMBL/GenBank/DDBJ databases">
        <title>Bacterial taxonomy.</title>
        <authorList>
            <person name="Pan X."/>
        </authorList>
    </citation>
    <scope>NUCLEOTIDE SEQUENCE</scope>
    <source>
        <strain evidence="3">KCTC 52957</strain>
    </source>
</reference>
<accession>A0A934IJV3</accession>
<dbReference type="InterPro" id="IPR013099">
    <property type="entry name" value="K_chnl_dom"/>
</dbReference>
<keyword evidence="4" id="KW-1185">Reference proteome</keyword>
<proteinExistence type="predicted"/>